<protein>
    <submittedName>
        <fullName evidence="1">Uncharacterized protein</fullName>
    </submittedName>
</protein>
<proteinExistence type="predicted"/>
<organism evidence="1 2">
    <name type="scientific">Gossypium stocksii</name>
    <dbReference type="NCBI Taxonomy" id="47602"/>
    <lineage>
        <taxon>Eukaryota</taxon>
        <taxon>Viridiplantae</taxon>
        <taxon>Streptophyta</taxon>
        <taxon>Embryophyta</taxon>
        <taxon>Tracheophyta</taxon>
        <taxon>Spermatophyta</taxon>
        <taxon>Magnoliopsida</taxon>
        <taxon>eudicotyledons</taxon>
        <taxon>Gunneridae</taxon>
        <taxon>Pentapetalae</taxon>
        <taxon>rosids</taxon>
        <taxon>malvids</taxon>
        <taxon>Malvales</taxon>
        <taxon>Malvaceae</taxon>
        <taxon>Malvoideae</taxon>
        <taxon>Gossypium</taxon>
    </lineage>
</organism>
<sequence>MRYEISKDRFHEMLAVLHSINEEGADYLCNIPFEQWTQVYNGGLRYGHMTSNLAECINSVLKGTRHLPITSFVREAYFYLAALFSKLAASYKGQM</sequence>
<dbReference type="AlphaFoldDB" id="A0A9D4AIR2"/>
<dbReference type="Proteomes" id="UP000828251">
    <property type="component" value="Unassembled WGS sequence"/>
</dbReference>
<comment type="caution">
    <text evidence="1">The sequence shown here is derived from an EMBL/GenBank/DDBJ whole genome shotgun (WGS) entry which is preliminary data.</text>
</comment>
<evidence type="ECO:0000313" key="1">
    <source>
        <dbReference type="EMBL" id="KAH1122013.1"/>
    </source>
</evidence>
<name>A0A9D4AIR2_9ROSI</name>
<dbReference type="OrthoDB" id="1895122at2759"/>
<dbReference type="EMBL" id="JAIQCV010000002">
    <property type="protein sequence ID" value="KAH1122013.1"/>
    <property type="molecule type" value="Genomic_DNA"/>
</dbReference>
<gene>
    <name evidence="1" type="ORF">J1N35_005173</name>
</gene>
<evidence type="ECO:0000313" key="2">
    <source>
        <dbReference type="Proteomes" id="UP000828251"/>
    </source>
</evidence>
<accession>A0A9D4AIR2</accession>
<keyword evidence="2" id="KW-1185">Reference proteome</keyword>
<reference evidence="1 2" key="1">
    <citation type="journal article" date="2021" name="Plant Biotechnol. J.">
        <title>Multi-omics assisted identification of the key and species-specific regulatory components of drought-tolerant mechanisms in Gossypium stocksii.</title>
        <authorList>
            <person name="Yu D."/>
            <person name="Ke L."/>
            <person name="Zhang D."/>
            <person name="Wu Y."/>
            <person name="Sun Y."/>
            <person name="Mei J."/>
            <person name="Sun J."/>
            <person name="Sun Y."/>
        </authorList>
    </citation>
    <scope>NUCLEOTIDE SEQUENCE [LARGE SCALE GENOMIC DNA]</scope>
    <source>
        <strain evidence="2">cv. E1</strain>
        <tissue evidence="1">Leaf</tissue>
    </source>
</reference>